<evidence type="ECO:0000313" key="1">
    <source>
        <dbReference type="EMBL" id="BAF45508.1"/>
    </source>
</evidence>
<dbReference type="GeneID" id="5179565"/>
<dbReference type="KEGG" id="vg:5179565"/>
<dbReference type="RefSeq" id="YP_001029377.1">
    <property type="nucleotide sequence ID" value="NC_008881.1"/>
</dbReference>
<proteinExistence type="predicted"/>
<dbReference type="Proteomes" id="UP000203987">
    <property type="component" value="Genome"/>
</dbReference>
<reference evidence="1 2" key="1">
    <citation type="journal article" date="2007" name="J. Virol.">
        <title>Genomic and morphological features of a banchine polydnavirus: comparison with bracoviruses and ichnoviruses.</title>
        <authorList>
            <person name="Lapointe R."/>
            <person name="Tanaka K."/>
            <person name="Barney W.E."/>
            <person name="Whitfield J.B."/>
            <person name="Banks J.C."/>
            <person name="Beliveau C."/>
            <person name="Stoltz D."/>
            <person name="Webb B.A."/>
            <person name="Cusson M."/>
        </authorList>
    </citation>
    <scope>NUCLEOTIDE SEQUENCE [LARGE SCALE GENOMIC DNA]</scope>
</reference>
<protein>
    <submittedName>
        <fullName evidence="1">GfV-B39-ORF1</fullName>
    </submittedName>
</protein>
<organism evidence="1 2">
    <name type="scientific">Ichnoviriform fumiferanae</name>
    <dbReference type="NCBI Taxonomy" id="419435"/>
    <lineage>
        <taxon>Viruses</taxon>
        <taxon>Viruses incertae sedis</taxon>
        <taxon>Polydnaviriformidae</taxon>
        <taxon>Ichnoviriform</taxon>
    </lineage>
</organism>
<evidence type="ECO:0000313" key="2">
    <source>
        <dbReference type="Proteomes" id="UP000203987"/>
    </source>
</evidence>
<dbReference type="EMBL" id="AB289951">
    <property type="protein sequence ID" value="BAF45508.1"/>
    <property type="molecule type" value="Genomic_DNA"/>
</dbReference>
<accession>A2PZT6</accession>
<name>A2PZT6_9VIRU</name>
<sequence length="79" mass="9172">MIHTPTIDELQTIDQIVGRIRSRQLTLSQFRPNDELSDNQRRLKENFNHQLKCMIDYLMILVQDLDVIPQGAAAILHST</sequence>